<comment type="caution">
    <text evidence="2">The sequence shown here is derived from an EMBL/GenBank/DDBJ whole genome shotgun (WGS) entry which is preliminary data.</text>
</comment>
<reference evidence="2" key="1">
    <citation type="journal article" date="2021" name="Nat. Commun.">
        <title>Genetic determinants of endophytism in the Arabidopsis root mycobiome.</title>
        <authorList>
            <person name="Mesny F."/>
            <person name="Miyauchi S."/>
            <person name="Thiergart T."/>
            <person name="Pickel B."/>
            <person name="Atanasova L."/>
            <person name="Karlsson M."/>
            <person name="Huettel B."/>
            <person name="Barry K.W."/>
            <person name="Haridas S."/>
            <person name="Chen C."/>
            <person name="Bauer D."/>
            <person name="Andreopoulos W."/>
            <person name="Pangilinan J."/>
            <person name="LaButti K."/>
            <person name="Riley R."/>
            <person name="Lipzen A."/>
            <person name="Clum A."/>
            <person name="Drula E."/>
            <person name="Henrissat B."/>
            <person name="Kohler A."/>
            <person name="Grigoriev I.V."/>
            <person name="Martin F.M."/>
            <person name="Hacquard S."/>
        </authorList>
    </citation>
    <scope>NUCLEOTIDE SEQUENCE</scope>
    <source>
        <strain evidence="2">MPI-CAGE-AT-0023</strain>
    </source>
</reference>
<accession>A0A9P9GR54</accession>
<dbReference type="AlphaFoldDB" id="A0A9P9GR54"/>
<dbReference type="RefSeq" id="XP_046047411.1">
    <property type="nucleotide sequence ID" value="XM_046201623.1"/>
</dbReference>
<proteinExistence type="predicted"/>
<evidence type="ECO:0000313" key="3">
    <source>
        <dbReference type="Proteomes" id="UP000720189"/>
    </source>
</evidence>
<organism evidence="2 3">
    <name type="scientific">Fusarium redolens</name>
    <dbReference type="NCBI Taxonomy" id="48865"/>
    <lineage>
        <taxon>Eukaryota</taxon>
        <taxon>Fungi</taxon>
        <taxon>Dikarya</taxon>
        <taxon>Ascomycota</taxon>
        <taxon>Pezizomycotina</taxon>
        <taxon>Sordariomycetes</taxon>
        <taxon>Hypocreomycetidae</taxon>
        <taxon>Hypocreales</taxon>
        <taxon>Nectriaceae</taxon>
        <taxon>Fusarium</taxon>
        <taxon>Fusarium redolens species complex</taxon>
    </lineage>
</organism>
<protein>
    <submittedName>
        <fullName evidence="2">Uncharacterized protein</fullName>
    </submittedName>
</protein>
<keyword evidence="3" id="KW-1185">Reference proteome</keyword>
<feature type="region of interest" description="Disordered" evidence="1">
    <location>
        <begin position="97"/>
        <end position="125"/>
    </location>
</feature>
<dbReference type="Proteomes" id="UP000720189">
    <property type="component" value="Unassembled WGS sequence"/>
</dbReference>
<feature type="compositionally biased region" description="Basic and acidic residues" evidence="1">
    <location>
        <begin position="107"/>
        <end position="125"/>
    </location>
</feature>
<name>A0A9P9GR54_FUSRE</name>
<gene>
    <name evidence="2" type="ORF">BKA55DRAFT_77516</name>
</gene>
<dbReference type="EMBL" id="JAGMUX010000011">
    <property type="protein sequence ID" value="KAH7244188.1"/>
    <property type="molecule type" value="Genomic_DNA"/>
</dbReference>
<sequence length="203" mass="22870">MPQQLQFLSIMPPIDVQSQRRPQMDLIAMFKSLVEVLYHYLFTVLVSKRRASINAFRNEKGNLYGLPNQHRPATLVLHEQCRPIGSLIDTQARTSLEAQSCTTTPRCPERGRRRDRPGRGRDDVRESARSVMCDVRCVCNMACMISENHQPHRRQPSLACFPPAMHTSCSIRCSRFTAAGNVFLFCPPSEELGGTGCISVGIH</sequence>
<evidence type="ECO:0000313" key="2">
    <source>
        <dbReference type="EMBL" id="KAH7244188.1"/>
    </source>
</evidence>
<dbReference type="GeneID" id="70231577"/>
<evidence type="ECO:0000256" key="1">
    <source>
        <dbReference type="SAM" id="MobiDB-lite"/>
    </source>
</evidence>